<dbReference type="AlphaFoldDB" id="A0A2N9ING8"/>
<keyword evidence="1" id="KW-0812">Transmembrane</keyword>
<name>A0A2N9ING8_FAGSY</name>
<organism evidence="2">
    <name type="scientific">Fagus sylvatica</name>
    <name type="common">Beechnut</name>
    <dbReference type="NCBI Taxonomy" id="28930"/>
    <lineage>
        <taxon>Eukaryota</taxon>
        <taxon>Viridiplantae</taxon>
        <taxon>Streptophyta</taxon>
        <taxon>Embryophyta</taxon>
        <taxon>Tracheophyta</taxon>
        <taxon>Spermatophyta</taxon>
        <taxon>Magnoliopsida</taxon>
        <taxon>eudicotyledons</taxon>
        <taxon>Gunneridae</taxon>
        <taxon>Pentapetalae</taxon>
        <taxon>rosids</taxon>
        <taxon>fabids</taxon>
        <taxon>Fagales</taxon>
        <taxon>Fagaceae</taxon>
        <taxon>Fagus</taxon>
    </lineage>
</organism>
<keyword evidence="1" id="KW-1133">Transmembrane helix</keyword>
<evidence type="ECO:0000313" key="2">
    <source>
        <dbReference type="EMBL" id="SPD27106.1"/>
    </source>
</evidence>
<dbReference type="EMBL" id="OIVN01006180">
    <property type="protein sequence ID" value="SPD27106.1"/>
    <property type="molecule type" value="Genomic_DNA"/>
</dbReference>
<feature type="transmembrane region" description="Helical" evidence="1">
    <location>
        <begin position="100"/>
        <end position="118"/>
    </location>
</feature>
<keyword evidence="1" id="KW-0472">Membrane</keyword>
<gene>
    <name evidence="2" type="ORF">FSB_LOCUS54988</name>
</gene>
<evidence type="ECO:0000256" key="1">
    <source>
        <dbReference type="SAM" id="Phobius"/>
    </source>
</evidence>
<protein>
    <submittedName>
        <fullName evidence="2">Uncharacterized protein</fullName>
    </submittedName>
</protein>
<accession>A0A2N9ING8</accession>
<proteinExistence type="predicted"/>
<sequence length="152" mass="16528">MNPLSPQFKCELISSLLNHSMGICCPMSFAWLKHSPKLTYPLLALISPAVVVLLTEGMEAVSLILLKLVVTLLDNEPTVVVVVAPPPMALVPLAKSVANLAMWLLHVITLLITHTPVIPTCKLFLQPLNLPLMTTGMLILVLHITSQLILTI</sequence>
<feature type="transmembrane region" description="Helical" evidence="1">
    <location>
        <begin position="130"/>
        <end position="150"/>
    </location>
</feature>
<reference evidence="2" key="1">
    <citation type="submission" date="2018-02" db="EMBL/GenBank/DDBJ databases">
        <authorList>
            <person name="Cohen D.B."/>
            <person name="Kent A.D."/>
        </authorList>
    </citation>
    <scope>NUCLEOTIDE SEQUENCE</scope>
</reference>